<geneLocation type="chloroplast" evidence="2"/>
<sequence>MFNNNYWVRRAPFGGALKNYSLPLAALFYFLRVYQLAFTGSRRERICQRLQTFCLSINVAPEGSQFFKLLSAKVESNLLTSRKVLGTRRHLPRTKKIKRTNRTIKQKQNPEEKELLTGDL</sequence>
<feature type="compositionally biased region" description="Basic residues" evidence="1">
    <location>
        <begin position="95"/>
        <end position="105"/>
    </location>
</feature>
<dbReference type="EMBL" id="MH591101">
    <property type="protein sequence ID" value="AYC64670.1"/>
    <property type="molecule type" value="Genomic_DNA"/>
</dbReference>
<feature type="region of interest" description="Disordered" evidence="1">
    <location>
        <begin position="95"/>
        <end position="120"/>
    </location>
</feature>
<name>A0A386AYZ6_9CHLO</name>
<keyword evidence="2" id="KW-0150">Chloroplast</keyword>
<dbReference type="AlphaFoldDB" id="A0A386AYZ6"/>
<evidence type="ECO:0000313" key="2">
    <source>
        <dbReference type="EMBL" id="AYC64670.1"/>
    </source>
</evidence>
<organism evidence="2">
    <name type="scientific">Halimeda minima</name>
    <dbReference type="NCBI Taxonomy" id="170427"/>
    <lineage>
        <taxon>Eukaryota</taxon>
        <taxon>Viridiplantae</taxon>
        <taxon>Chlorophyta</taxon>
        <taxon>core chlorophytes</taxon>
        <taxon>Ulvophyceae</taxon>
        <taxon>TCBD clade</taxon>
        <taxon>Bryopsidales</taxon>
        <taxon>Halimedineae</taxon>
        <taxon>Halimedaceae</taxon>
        <taxon>Halimedeae</taxon>
        <taxon>Halimeda</taxon>
    </lineage>
</organism>
<protein>
    <submittedName>
        <fullName evidence="2">Uncharacterized protein</fullName>
    </submittedName>
</protein>
<feature type="compositionally biased region" description="Basic and acidic residues" evidence="1">
    <location>
        <begin position="108"/>
        <end position="120"/>
    </location>
</feature>
<proteinExistence type="predicted"/>
<reference evidence="2" key="1">
    <citation type="submission" date="2018-07" db="EMBL/GenBank/DDBJ databases">
        <authorList>
            <person name="Quirk P.G."/>
            <person name="Krulwich T.A."/>
        </authorList>
    </citation>
    <scope>NUCLEOTIDE SEQUENCE</scope>
</reference>
<evidence type="ECO:0000256" key="1">
    <source>
        <dbReference type="SAM" id="MobiDB-lite"/>
    </source>
</evidence>
<accession>A0A386AYZ6</accession>
<gene>
    <name evidence="2" type="primary">orf120</name>
</gene>
<keyword evidence="2" id="KW-0934">Plastid</keyword>
<reference evidence="2" key="2">
    <citation type="journal article" date="2019" name="Mol. Phylogenet. Evol.">
        <title>Reassessment of the classification of bryopsidales (chlorophyta) based on chloroplast phylogenomic analyses.</title>
        <authorList>
            <person name="Cremen M.C."/>
            <person name="Leliaert F."/>
            <person name="West J."/>
            <person name="Lam D.W."/>
            <person name="Shimada S."/>
            <person name="Lopez-Bautista J.M."/>
            <person name="Verbruggen H."/>
        </authorList>
    </citation>
    <scope>NUCLEOTIDE SEQUENCE</scope>
</reference>